<protein>
    <submittedName>
        <fullName evidence="1">Uncharacterized protein</fullName>
    </submittedName>
</protein>
<dbReference type="EMBL" id="CCCS020000048">
    <property type="protein sequence ID" value="CDQ11100.1"/>
    <property type="molecule type" value="Genomic_DNA"/>
</dbReference>
<proteinExistence type="predicted"/>
<gene>
    <name evidence="1" type="ORF">AFERRI_520001</name>
    <name evidence="2" type="ORF">AFERRI_580019</name>
</gene>
<reference evidence="1" key="2">
    <citation type="submission" date="2014-07" db="EMBL/GenBank/DDBJ databases">
        <title>Initial genome analysis of the psychrotolerant acidophile Acidithiobacillus ferrivorans CF27: insights into iron and sulfur oxidation pathways and into biofilm formation.</title>
        <authorList>
            <person name="Talla E."/>
            <person name="Hedrich S."/>
            <person name="Mangenot S."/>
            <person name="Ji B."/>
            <person name="Johnson D.B."/>
            <person name="Barbe V."/>
            <person name="Bonnefoy V."/>
        </authorList>
    </citation>
    <scope>NUCLEOTIDE SEQUENCE [LARGE SCALE GENOMIC DNA]</scope>
    <source>
        <strain evidence="1">CF27</strain>
    </source>
</reference>
<organism evidence="1">
    <name type="scientific">Acidithiobacillus ferrivorans</name>
    <dbReference type="NCBI Taxonomy" id="160808"/>
    <lineage>
        <taxon>Bacteria</taxon>
        <taxon>Pseudomonadati</taxon>
        <taxon>Pseudomonadota</taxon>
        <taxon>Acidithiobacillia</taxon>
        <taxon>Acidithiobacillales</taxon>
        <taxon>Acidithiobacillaceae</taxon>
        <taxon>Acidithiobacillus</taxon>
    </lineage>
</organism>
<accession>A0A060URQ4</accession>
<evidence type="ECO:0000313" key="1">
    <source>
        <dbReference type="EMBL" id="CDQ11100.1"/>
    </source>
</evidence>
<evidence type="ECO:0000313" key="2">
    <source>
        <dbReference type="EMBL" id="CDQ11686.1"/>
    </source>
</evidence>
<reference evidence="1" key="1">
    <citation type="submission" date="2014-03" db="EMBL/GenBank/DDBJ databases">
        <authorList>
            <person name="Genoscope - CEA"/>
        </authorList>
    </citation>
    <scope>NUCLEOTIDE SEQUENCE [LARGE SCALE GENOMIC DNA]</scope>
    <source>
        <strain evidence="1">CF27</strain>
    </source>
</reference>
<dbReference type="AlphaFoldDB" id="A0A060URQ4"/>
<sequence length="67" mass="7543">MTKSDIVSVTFLKTLPIGMPGNETGLRESGSPRMQGLVLTMRGLSKTVVCEERSDQIPRRWIFMMVE</sequence>
<dbReference type="EMBL" id="CCCS020000054">
    <property type="protein sequence ID" value="CDQ11686.1"/>
    <property type="molecule type" value="Genomic_DNA"/>
</dbReference>
<comment type="caution">
    <text evidence="1">The sequence shown here is derived from an EMBL/GenBank/DDBJ whole genome shotgun (WGS) entry which is preliminary data.</text>
</comment>
<name>A0A060URQ4_9PROT</name>